<evidence type="ECO:0000256" key="2">
    <source>
        <dbReference type="ARBA" id="ARBA00022475"/>
    </source>
</evidence>
<evidence type="ECO:0000313" key="7">
    <source>
        <dbReference type="EMBL" id="KKN61098.1"/>
    </source>
</evidence>
<name>A0A0F9V5D6_9ZZZZ</name>
<dbReference type="PANTHER" id="PTHR33452">
    <property type="entry name" value="OXIDOREDUCTASE CATD-RELATED"/>
    <property type="match status" value="1"/>
</dbReference>
<keyword evidence="2" id="KW-1003">Cell membrane</keyword>
<dbReference type="EMBL" id="LAZR01000672">
    <property type="protein sequence ID" value="KKN61098.1"/>
    <property type="molecule type" value="Genomic_DNA"/>
</dbReference>
<sequence>MNPTLILVGRVLLSIIFIVAGFGKLTGAEGFAGYLGSLGFPAPLAMAYLTGAFELFGGLAILAGFQTRVVAIALAAFCVATGLLAHLAEPNVLMKNIALAGGFLVLAGSGAGAVAVDKAKRESRYA</sequence>
<evidence type="ECO:0000256" key="6">
    <source>
        <dbReference type="SAM" id="Phobius"/>
    </source>
</evidence>
<feature type="transmembrane region" description="Helical" evidence="6">
    <location>
        <begin position="69"/>
        <end position="88"/>
    </location>
</feature>
<evidence type="ECO:0000256" key="3">
    <source>
        <dbReference type="ARBA" id="ARBA00022692"/>
    </source>
</evidence>
<proteinExistence type="predicted"/>
<accession>A0A0F9V5D6</accession>
<protein>
    <recommendedName>
        <fullName evidence="8">DoxX family protein</fullName>
    </recommendedName>
</protein>
<evidence type="ECO:0000256" key="1">
    <source>
        <dbReference type="ARBA" id="ARBA00004651"/>
    </source>
</evidence>
<feature type="transmembrane region" description="Helical" evidence="6">
    <location>
        <begin position="7"/>
        <end position="25"/>
    </location>
</feature>
<keyword evidence="3 6" id="KW-0812">Transmembrane</keyword>
<dbReference type="PANTHER" id="PTHR33452:SF1">
    <property type="entry name" value="INNER MEMBRANE PROTEIN YPHA-RELATED"/>
    <property type="match status" value="1"/>
</dbReference>
<evidence type="ECO:0008006" key="8">
    <source>
        <dbReference type="Google" id="ProtNLM"/>
    </source>
</evidence>
<dbReference type="Pfam" id="PF07681">
    <property type="entry name" value="DoxX"/>
    <property type="match status" value="1"/>
</dbReference>
<gene>
    <name evidence="7" type="ORF">LCGC14_0525560</name>
</gene>
<dbReference type="InterPro" id="IPR051907">
    <property type="entry name" value="DoxX-like_oxidoreductase"/>
</dbReference>
<comment type="subcellular location">
    <subcellularLocation>
        <location evidence="1">Cell membrane</location>
        <topology evidence="1">Multi-pass membrane protein</topology>
    </subcellularLocation>
</comment>
<organism evidence="7">
    <name type="scientific">marine sediment metagenome</name>
    <dbReference type="NCBI Taxonomy" id="412755"/>
    <lineage>
        <taxon>unclassified sequences</taxon>
        <taxon>metagenomes</taxon>
        <taxon>ecological metagenomes</taxon>
    </lineage>
</organism>
<keyword evidence="5 6" id="KW-0472">Membrane</keyword>
<comment type="caution">
    <text evidence="7">The sequence shown here is derived from an EMBL/GenBank/DDBJ whole genome shotgun (WGS) entry which is preliminary data.</text>
</comment>
<reference evidence="7" key="1">
    <citation type="journal article" date="2015" name="Nature">
        <title>Complex archaea that bridge the gap between prokaryotes and eukaryotes.</title>
        <authorList>
            <person name="Spang A."/>
            <person name="Saw J.H."/>
            <person name="Jorgensen S.L."/>
            <person name="Zaremba-Niedzwiedzka K."/>
            <person name="Martijn J."/>
            <person name="Lind A.E."/>
            <person name="van Eijk R."/>
            <person name="Schleper C."/>
            <person name="Guy L."/>
            <person name="Ettema T.J."/>
        </authorList>
    </citation>
    <scope>NUCLEOTIDE SEQUENCE</scope>
</reference>
<evidence type="ECO:0000256" key="4">
    <source>
        <dbReference type="ARBA" id="ARBA00022989"/>
    </source>
</evidence>
<dbReference type="AlphaFoldDB" id="A0A0F9V5D6"/>
<feature type="transmembrane region" description="Helical" evidence="6">
    <location>
        <begin position="94"/>
        <end position="116"/>
    </location>
</feature>
<evidence type="ECO:0000256" key="5">
    <source>
        <dbReference type="ARBA" id="ARBA00023136"/>
    </source>
</evidence>
<keyword evidence="4 6" id="KW-1133">Transmembrane helix</keyword>
<feature type="transmembrane region" description="Helical" evidence="6">
    <location>
        <begin position="45"/>
        <end position="62"/>
    </location>
</feature>
<dbReference type="InterPro" id="IPR032808">
    <property type="entry name" value="DoxX"/>
</dbReference>
<dbReference type="GO" id="GO:0005886">
    <property type="term" value="C:plasma membrane"/>
    <property type="evidence" value="ECO:0007669"/>
    <property type="project" value="UniProtKB-SubCell"/>
</dbReference>